<evidence type="ECO:0000313" key="7">
    <source>
        <dbReference type="Proteomes" id="UP001642484"/>
    </source>
</evidence>
<protein>
    <recommendedName>
        <fullName evidence="5">Small ribosomal subunit protein eS31 domain-containing protein</fullName>
    </recommendedName>
</protein>
<dbReference type="EMBL" id="CAXAMN010024040">
    <property type="protein sequence ID" value="CAK9083412.1"/>
    <property type="molecule type" value="Genomic_DNA"/>
</dbReference>
<evidence type="ECO:0000256" key="3">
    <source>
        <dbReference type="ARBA" id="ARBA00023274"/>
    </source>
</evidence>
<dbReference type="Gene3D" id="6.20.50.150">
    <property type="match status" value="1"/>
</dbReference>
<dbReference type="InterPro" id="IPR038582">
    <property type="entry name" value="Ribosomal_eS31_euk-type_sf"/>
</dbReference>
<evidence type="ECO:0000313" key="6">
    <source>
        <dbReference type="EMBL" id="CAK9083412.1"/>
    </source>
</evidence>
<keyword evidence="3" id="KW-0687">Ribonucleoprotein</keyword>
<sequence length="1132" mass="123694">MGPKTVCRQTPQDPIIWPANHVDRVLTIAHVCHDPPPCQLLPLSTPLTREDCQKRCMEFENCRGVEYRHSEDRCEILARPTEWFIDNTKHRTVGGPLDFECWLYKPTCDVLIQLRDHGAQSPTFDWAWRVCFGEDDVGRRRIHHGQRLEDAKAAPDGEPSLSGADPVEATSRRSGRSTVFVSLELQGGGKKRKKKTYTKPKKIKHKRKKVKLAVLKFYKVDSNDKVTRLRRECPDERCGRFGTPERLQRKDFVSTLVGERKEVHTSYIDLSVTPGRQYHDLVSSVTRFGAACVKAPDWPRFSTSVKDPDLMATGSPFSSSLWPLGFKLPVAREPPQRYTNINGGYEDAQTRWRGAFGVGFGVGLGQLEEASSSFTSADLPSPAELVGMAQIRSLLSDTADLLTQRGRRCASYHGGERGAHGGKPAFRRSDFGAEGSTPVLLFQIPPRIQSALPRTTAFSPVAVSRRRTTGDAWIFHQEGLSRGTWHFGPSLPHGAGAAVHFSFGTLVPRASDERSLQLPESVDAARDPVAASWPSECLEKVTEQSGCASDPLRRAKDFPPSAKSIGNLSCKAEWVPVRPPNVGGDASGTFGGTVDRRIDSADFAAPWIALLALYLQDPTVRGHVAERHFSSASVRRSSEDDRFQEVDQQVAKYSVVDGLLMGMRQLREGNWQLFDADRDRPSARFRVLDGRKRFNDFNRLVVFPSCRFGGRWAQRRFEQEEDQLTLRQNLDLLVRLGGLAPSVHDARLQRLAREVLSGRHDLSLSALVDATKALHELGLRQELGPLVSMATESADFLSGTRCSRTLAITRHLGRLAPEVDERAVFKLLGEHVQAEMFTAAPEELSEALLAIAVFCCRRGHSLPDPALEAPWHPEVFASAGRALSAQASELSGKVLLKSLRAFTLYLSEPARTHPGEVLQIEGEECHPTRPVVEHLLTALAQRVHELSAHASVRALHCAYCLEEKGLFSSWTVGGTAERLGGRLPGARGGAVCEGFGLCRAGHGDLGPGLLRQAPDGGHAPCLGADATGRLAVPPGGAACTTPAQAGRSNGSDRGRGAPWPARLQRIGAVRCSAELRAAQSAGAGASSESGRGLQHSAQQHGPEAVELCTDEPRQVATPGGASLQRSGSRDRA</sequence>
<reference evidence="6 7" key="1">
    <citation type="submission" date="2024-02" db="EMBL/GenBank/DDBJ databases">
        <authorList>
            <person name="Chen Y."/>
            <person name="Shah S."/>
            <person name="Dougan E. K."/>
            <person name="Thang M."/>
            <person name="Chan C."/>
        </authorList>
    </citation>
    <scope>NUCLEOTIDE SEQUENCE [LARGE SCALE GENOMIC DNA]</scope>
</reference>
<dbReference type="InterPro" id="IPR002906">
    <property type="entry name" value="Ribosomal_eS31"/>
</dbReference>
<organism evidence="6 7">
    <name type="scientific">Durusdinium trenchii</name>
    <dbReference type="NCBI Taxonomy" id="1381693"/>
    <lineage>
        <taxon>Eukaryota</taxon>
        <taxon>Sar</taxon>
        <taxon>Alveolata</taxon>
        <taxon>Dinophyceae</taxon>
        <taxon>Suessiales</taxon>
        <taxon>Symbiodiniaceae</taxon>
        <taxon>Durusdinium</taxon>
    </lineage>
</organism>
<proteinExistence type="predicted"/>
<keyword evidence="2" id="KW-0689">Ribosomal protein</keyword>
<evidence type="ECO:0000256" key="1">
    <source>
        <dbReference type="ARBA" id="ARBA00022833"/>
    </source>
</evidence>
<name>A0ABP0Q588_9DINO</name>
<evidence type="ECO:0000256" key="4">
    <source>
        <dbReference type="SAM" id="MobiDB-lite"/>
    </source>
</evidence>
<accession>A0ABP0Q588</accession>
<gene>
    <name evidence="6" type="ORF">CCMP2556_LOCUS40667</name>
</gene>
<keyword evidence="1" id="KW-0862">Zinc</keyword>
<evidence type="ECO:0000259" key="5">
    <source>
        <dbReference type="Pfam" id="PF01599"/>
    </source>
</evidence>
<comment type="caution">
    <text evidence="6">The sequence shown here is derived from an EMBL/GenBank/DDBJ whole genome shotgun (WGS) entry which is preliminary data.</text>
</comment>
<dbReference type="Pfam" id="PF01599">
    <property type="entry name" value="Ribosomal_S27"/>
    <property type="match status" value="1"/>
</dbReference>
<feature type="region of interest" description="Disordered" evidence="4">
    <location>
        <begin position="1033"/>
        <end position="1059"/>
    </location>
</feature>
<feature type="compositionally biased region" description="Basic and acidic residues" evidence="4">
    <location>
        <begin position="146"/>
        <end position="155"/>
    </location>
</feature>
<feature type="region of interest" description="Disordered" evidence="4">
    <location>
        <begin position="1080"/>
        <end position="1132"/>
    </location>
</feature>
<dbReference type="Proteomes" id="UP001642484">
    <property type="component" value="Unassembled WGS sequence"/>
</dbReference>
<feature type="domain" description="Small ribosomal subunit protein eS31" evidence="5">
    <location>
        <begin position="214"/>
        <end position="239"/>
    </location>
</feature>
<keyword evidence="7" id="KW-1185">Reference proteome</keyword>
<feature type="region of interest" description="Disordered" evidence="4">
    <location>
        <begin position="144"/>
        <end position="175"/>
    </location>
</feature>
<evidence type="ECO:0000256" key="2">
    <source>
        <dbReference type="ARBA" id="ARBA00022980"/>
    </source>
</evidence>
<feature type="compositionally biased region" description="Low complexity" evidence="4">
    <location>
        <begin position="1080"/>
        <end position="1093"/>
    </location>
</feature>